<dbReference type="GO" id="GO:0016746">
    <property type="term" value="F:acyltransferase activity"/>
    <property type="evidence" value="ECO:0007669"/>
    <property type="project" value="UniProtKB-KW"/>
</dbReference>
<feature type="binding site" evidence="9">
    <location>
        <begin position="255"/>
        <end position="256"/>
    </location>
    <ligand>
        <name>ATP</name>
        <dbReference type="ChEBI" id="CHEBI:30616"/>
    </ligand>
</feature>
<dbReference type="InterPro" id="IPR029056">
    <property type="entry name" value="Ribokinase-like"/>
</dbReference>
<keyword evidence="1 9" id="KW-0808">Transferase</keyword>
<evidence type="ECO:0000256" key="4">
    <source>
        <dbReference type="ARBA" id="ARBA00022777"/>
    </source>
</evidence>
<dbReference type="PANTHER" id="PTHR10584">
    <property type="entry name" value="SUGAR KINASE"/>
    <property type="match status" value="1"/>
</dbReference>
<feature type="binding site" evidence="9">
    <location>
        <begin position="15"/>
        <end position="17"/>
    </location>
    <ligand>
        <name>substrate</name>
    </ligand>
</feature>
<dbReference type="GO" id="GO:0005524">
    <property type="term" value="F:ATP binding"/>
    <property type="evidence" value="ECO:0007669"/>
    <property type="project" value="UniProtKB-UniRule"/>
</dbReference>
<evidence type="ECO:0000313" key="15">
    <source>
        <dbReference type="Proteomes" id="UP001167919"/>
    </source>
</evidence>
<evidence type="ECO:0000256" key="9">
    <source>
        <dbReference type="HAMAP-Rule" id="MF_01987"/>
    </source>
</evidence>
<reference evidence="12" key="2">
    <citation type="submission" date="2019-01" db="EMBL/GenBank/DDBJ databases">
        <title>Oenococcus sicerae UCMA17102.</title>
        <authorList>
            <person name="Cousin F.J."/>
            <person name="Le Guellec R."/>
            <person name="Cretenet M."/>
        </authorList>
    </citation>
    <scope>NUCLEOTIDE SEQUENCE</scope>
    <source>
        <strain evidence="12">UCMA17102</strain>
    </source>
</reference>
<feature type="binding site" evidence="9">
    <location>
        <begin position="43"/>
        <end position="47"/>
    </location>
    <ligand>
        <name>substrate</name>
    </ligand>
</feature>
<comment type="similarity">
    <text evidence="9">Belongs to the carbohydrate kinase PfkB family. Ribokinase subfamily.</text>
</comment>
<dbReference type="InterPro" id="IPR002139">
    <property type="entry name" value="Ribo/fructo_kinase"/>
</dbReference>
<protein>
    <recommendedName>
        <fullName evidence="9 10">Ribokinase</fullName>
        <shortName evidence="9">RK</shortName>
        <ecNumber evidence="9 10">2.7.1.15</ecNumber>
    </recommendedName>
</protein>
<feature type="binding site" evidence="9">
    <location>
        <position position="143"/>
    </location>
    <ligand>
        <name>substrate</name>
    </ligand>
</feature>
<comment type="cofactor">
    <cofactor evidence="9">
        <name>Mg(2+)</name>
        <dbReference type="ChEBI" id="CHEBI:18420"/>
    </cofactor>
    <text evidence="9">Requires a divalent cation, most likely magnesium in vivo, as an electrophilic catalyst to aid phosphoryl group transfer. It is the chelate of the metal and the nucleotide that is the actual substrate.</text>
</comment>
<evidence type="ECO:0000256" key="8">
    <source>
        <dbReference type="ARBA" id="ARBA00023277"/>
    </source>
</evidence>
<evidence type="ECO:0000313" key="14">
    <source>
        <dbReference type="Proteomes" id="UP000286907"/>
    </source>
</evidence>
<evidence type="ECO:0000256" key="1">
    <source>
        <dbReference type="ARBA" id="ARBA00022679"/>
    </source>
</evidence>
<keyword evidence="5 9" id="KW-0067">ATP-binding</keyword>
<feature type="binding site" evidence="9">
    <location>
        <position position="287"/>
    </location>
    <ligand>
        <name>K(+)</name>
        <dbReference type="ChEBI" id="CHEBI:29103"/>
    </ligand>
</feature>
<evidence type="ECO:0000256" key="3">
    <source>
        <dbReference type="ARBA" id="ARBA00022741"/>
    </source>
</evidence>
<feature type="binding site" evidence="9">
    <location>
        <position position="250"/>
    </location>
    <ligand>
        <name>K(+)</name>
        <dbReference type="ChEBI" id="CHEBI:29103"/>
    </ligand>
</feature>
<keyword evidence="6 9" id="KW-0460">Magnesium</keyword>
<feature type="binding site" evidence="9">
    <location>
        <position position="252"/>
    </location>
    <ligand>
        <name>K(+)</name>
        <dbReference type="ChEBI" id="CHEBI:29103"/>
    </ligand>
</feature>
<dbReference type="Proteomes" id="UP001167919">
    <property type="component" value="Unassembled WGS sequence"/>
</dbReference>
<dbReference type="GO" id="GO:0046872">
    <property type="term" value="F:metal ion binding"/>
    <property type="evidence" value="ECO:0007669"/>
    <property type="project" value="UniProtKB-KW"/>
</dbReference>
<feature type="binding site" evidence="9">
    <location>
        <begin position="224"/>
        <end position="229"/>
    </location>
    <ligand>
        <name>ATP</name>
        <dbReference type="ChEBI" id="CHEBI:30616"/>
    </ligand>
</feature>
<evidence type="ECO:0000313" key="12">
    <source>
        <dbReference type="EMBL" id="MDN6900120.1"/>
    </source>
</evidence>
<name>A0AAJ1RBZ8_9LACO</name>
<keyword evidence="8 9" id="KW-0119">Carbohydrate metabolism</keyword>
<dbReference type="AlphaFoldDB" id="A0AAJ1RBZ8"/>
<evidence type="ECO:0000256" key="6">
    <source>
        <dbReference type="ARBA" id="ARBA00022842"/>
    </source>
</evidence>
<comment type="pathway">
    <text evidence="9">Carbohydrate metabolism; D-ribose degradation; D-ribose 5-phosphate from beta-D-ribopyranose: step 2/2.</text>
</comment>
<feature type="binding site" evidence="9">
    <location>
        <position position="187"/>
    </location>
    <ligand>
        <name>ATP</name>
        <dbReference type="ChEBI" id="CHEBI:30616"/>
    </ligand>
</feature>
<evidence type="ECO:0000256" key="5">
    <source>
        <dbReference type="ARBA" id="ARBA00022840"/>
    </source>
</evidence>
<organism evidence="12 15">
    <name type="scientific">Oenococcus sicerae</name>
    <dbReference type="NCBI Taxonomy" id="2203724"/>
    <lineage>
        <taxon>Bacteria</taxon>
        <taxon>Bacillati</taxon>
        <taxon>Bacillota</taxon>
        <taxon>Bacilli</taxon>
        <taxon>Lactobacillales</taxon>
        <taxon>Lactobacillaceae</taxon>
        <taxon>Oenococcus</taxon>
    </lineage>
</organism>
<dbReference type="HAMAP" id="MF_01987">
    <property type="entry name" value="Ribokinase"/>
    <property type="match status" value="1"/>
</dbReference>
<dbReference type="InterPro" id="IPR011611">
    <property type="entry name" value="PfkB_dom"/>
</dbReference>
<feature type="domain" description="Carbohydrate kinase PfkB" evidence="11">
    <location>
        <begin position="6"/>
        <end position="298"/>
    </location>
</feature>
<keyword evidence="13" id="KW-0560">Oxidoreductase</keyword>
<dbReference type="Pfam" id="PF00294">
    <property type="entry name" value="PfkB"/>
    <property type="match status" value="1"/>
</dbReference>
<proteinExistence type="inferred from homology"/>
<dbReference type="EMBL" id="SDWY01000002">
    <property type="protein sequence ID" value="MDN6900120.1"/>
    <property type="molecule type" value="Genomic_DNA"/>
</dbReference>
<comment type="subcellular location">
    <subcellularLocation>
        <location evidence="9">Cytoplasm</location>
    </subcellularLocation>
</comment>
<keyword evidence="13" id="KW-0575">Peroxidase</keyword>
<keyword evidence="9" id="KW-0963">Cytoplasm</keyword>
<accession>A0AAJ1RBZ8</accession>
<keyword evidence="14" id="KW-1185">Reference proteome</keyword>
<sequence length="308" mass="32321">MKKQGKKIVVLGSLNVDTIQHLDKLPKQGETIHIQDLTSAPGGKGANQAVAAARQGAQVSFIGAVGDDANGRFMTQTLVDNGIDVSHIVTKNVPTGAAYIMLEADGNNTILVYGGANMQVSSEDVLAASELIARADLIIAQFETPIDATMTAFEIAKQHHVMTILNPAPAQKIGPELLALSDFVTPNETEAAALIGRSVEFNQASLNQAAAAFEKLGVKNTLITLGEHGSFYKLADQSGMIPSFKVKAIDTTAAGDTYIGSFAANLNGDFSNLVQALTWASRSSSLAVQKAGALPSIPNFEEVQAAMQ</sequence>
<dbReference type="EMBL" id="CP029684">
    <property type="protein sequence ID" value="QAS69728.1"/>
    <property type="molecule type" value="Genomic_DNA"/>
</dbReference>
<dbReference type="GO" id="GO:0005829">
    <property type="term" value="C:cytosol"/>
    <property type="evidence" value="ECO:0007669"/>
    <property type="project" value="TreeGrafter"/>
</dbReference>
<evidence type="ECO:0000256" key="7">
    <source>
        <dbReference type="ARBA" id="ARBA00022958"/>
    </source>
</evidence>
<feature type="binding site" evidence="9">
    <location>
        <position position="296"/>
    </location>
    <ligand>
        <name>K(+)</name>
        <dbReference type="ChEBI" id="CHEBI:29103"/>
    </ligand>
</feature>
<feature type="binding site" evidence="9">
    <location>
        <position position="292"/>
    </location>
    <ligand>
        <name>K(+)</name>
        <dbReference type="ChEBI" id="CHEBI:29103"/>
    </ligand>
</feature>
<dbReference type="PRINTS" id="PR00990">
    <property type="entry name" value="RIBOKINASE"/>
</dbReference>
<keyword evidence="2 9" id="KW-0479">Metal-binding</keyword>
<dbReference type="RefSeq" id="WP_128686100.1">
    <property type="nucleotide sequence ID" value="NZ_CP029684.2"/>
</dbReference>
<evidence type="ECO:0000256" key="2">
    <source>
        <dbReference type="ARBA" id="ARBA00022723"/>
    </source>
</evidence>
<dbReference type="SUPFAM" id="SSF53613">
    <property type="entry name" value="Ribokinase-like"/>
    <property type="match status" value="1"/>
</dbReference>
<reference evidence="13" key="3">
    <citation type="submission" date="2020-01" db="EMBL/GenBank/DDBJ databases">
        <authorList>
            <person name="Cousin F.J."/>
            <person name="Le Guellec R."/>
            <person name="Cretenet M."/>
        </authorList>
    </citation>
    <scope>NUCLEOTIDE SEQUENCE</scope>
    <source>
        <strain evidence="13">UCMA 15228</strain>
    </source>
</reference>
<comment type="function">
    <text evidence="9">Catalyzes the phosphorylation of ribose at O-5 in a reaction requiring ATP and magnesium. The resulting D-ribose-5-phosphate can then be used either for sythesis of nucleotides, histidine, and tryptophan, or as a component of the pentose phosphate pathway.</text>
</comment>
<gene>
    <name evidence="9 12" type="primary">rbsK</name>
    <name evidence="13" type="ORF">DLJ48_03930</name>
    <name evidence="12" type="ORF">EVC35_03755</name>
</gene>
<comment type="caution">
    <text evidence="9">Lacks conserved residue(s) required for the propagation of feature annotation.</text>
</comment>
<keyword evidence="7 9" id="KW-0630">Potassium</keyword>
<evidence type="ECO:0000259" key="11">
    <source>
        <dbReference type="Pfam" id="PF00294"/>
    </source>
</evidence>
<comment type="subunit">
    <text evidence="9">Homodimer.</text>
</comment>
<evidence type="ECO:0000256" key="10">
    <source>
        <dbReference type="NCBIfam" id="TIGR02152"/>
    </source>
</evidence>
<dbReference type="GO" id="GO:0004747">
    <property type="term" value="F:ribokinase activity"/>
    <property type="evidence" value="ECO:0007669"/>
    <property type="project" value="UniProtKB-UniRule"/>
</dbReference>
<dbReference type="Proteomes" id="UP000286907">
    <property type="component" value="Chromosome"/>
</dbReference>
<comment type="catalytic activity">
    <reaction evidence="9">
        <text>D-ribose + ATP = D-ribose 5-phosphate + ADP + H(+)</text>
        <dbReference type="Rhea" id="RHEA:13697"/>
        <dbReference type="ChEBI" id="CHEBI:15378"/>
        <dbReference type="ChEBI" id="CHEBI:30616"/>
        <dbReference type="ChEBI" id="CHEBI:47013"/>
        <dbReference type="ChEBI" id="CHEBI:78346"/>
        <dbReference type="ChEBI" id="CHEBI:456216"/>
        <dbReference type="EC" id="2.7.1.15"/>
    </reaction>
</comment>
<keyword evidence="4 9" id="KW-0418">Kinase</keyword>
<feature type="active site" description="Proton acceptor" evidence="9">
    <location>
        <position position="256"/>
    </location>
</feature>
<keyword evidence="13" id="KW-0012">Acyltransferase</keyword>
<reference evidence="13 14" key="1">
    <citation type="journal article" date="2019" name="Syst. Appl. Microbiol.">
        <title>Oenococcus sicerae sp. nov., isolated from French cider.</title>
        <authorList>
            <person name="Cousin F.J."/>
            <person name="Le Guellec R."/>
            <person name="Chagnot C."/>
            <person name="Goux D."/>
            <person name="Dalmasso M."/>
            <person name="Laplace J.M."/>
            <person name="Cretenet M."/>
        </authorList>
    </citation>
    <scope>NUCLEOTIDE SEQUENCE [LARGE SCALE GENOMIC DNA]</scope>
    <source>
        <strain evidence="13 14">UCMA 15228</strain>
    </source>
</reference>
<dbReference type="GO" id="GO:0004601">
    <property type="term" value="F:peroxidase activity"/>
    <property type="evidence" value="ECO:0007669"/>
    <property type="project" value="UniProtKB-KW"/>
</dbReference>
<dbReference type="CDD" id="cd01174">
    <property type="entry name" value="ribokinase"/>
    <property type="match status" value="1"/>
</dbReference>
<dbReference type="InterPro" id="IPR011877">
    <property type="entry name" value="Ribokinase"/>
</dbReference>
<dbReference type="NCBIfam" id="TIGR02152">
    <property type="entry name" value="D_ribokin_bact"/>
    <property type="match status" value="1"/>
</dbReference>
<feature type="binding site" evidence="9">
    <location>
        <position position="256"/>
    </location>
    <ligand>
        <name>substrate</name>
    </ligand>
</feature>
<dbReference type="Gene3D" id="3.40.1190.20">
    <property type="match status" value="1"/>
</dbReference>
<feature type="binding site" evidence="9">
    <location>
        <position position="290"/>
    </location>
    <ligand>
        <name>K(+)</name>
        <dbReference type="ChEBI" id="CHEBI:29103"/>
    </ligand>
</feature>
<dbReference type="EC" id="2.7.1.15" evidence="9 10"/>
<evidence type="ECO:0000313" key="13">
    <source>
        <dbReference type="EMBL" id="QAS69728.1"/>
    </source>
</evidence>
<comment type="activity regulation">
    <text evidence="9">Activated by a monovalent cation that binds near, but not in, the active site. The most likely occupant of the site in vivo is potassium. Ion binding induces a conformational change that may alter substrate affinity.</text>
</comment>
<keyword evidence="3 9" id="KW-0547">Nucleotide-binding</keyword>
<dbReference type="GO" id="GO:0019303">
    <property type="term" value="P:D-ribose catabolic process"/>
    <property type="evidence" value="ECO:0007669"/>
    <property type="project" value="UniProtKB-UniRule"/>
</dbReference>
<dbReference type="PANTHER" id="PTHR10584:SF166">
    <property type="entry name" value="RIBOKINASE"/>
    <property type="match status" value="1"/>
</dbReference>